<name>A0A1M4S503_9ACTN</name>
<dbReference type="Proteomes" id="UP000184295">
    <property type="component" value="Unassembled WGS sequence"/>
</dbReference>
<dbReference type="InterPro" id="IPR036837">
    <property type="entry name" value="Cation_efflux_CTD_sf"/>
</dbReference>
<dbReference type="NCBIfam" id="TIGR01297">
    <property type="entry name" value="CDF"/>
    <property type="match status" value="1"/>
</dbReference>
<keyword evidence="6" id="KW-0406">Ion transport</keyword>
<feature type="domain" description="Cation efflux protein cytoplasmic" evidence="10">
    <location>
        <begin position="203"/>
        <end position="277"/>
    </location>
</feature>
<accession>A0A1M4S503</accession>
<protein>
    <submittedName>
        <fullName evidence="11">Cobalt-zinc-cadmium efflux system protein</fullName>
    </submittedName>
</protein>
<evidence type="ECO:0000259" key="9">
    <source>
        <dbReference type="Pfam" id="PF01545"/>
    </source>
</evidence>
<evidence type="ECO:0000259" key="10">
    <source>
        <dbReference type="Pfam" id="PF16916"/>
    </source>
</evidence>
<comment type="subcellular location">
    <subcellularLocation>
        <location evidence="1">Membrane</location>
        <topology evidence="1">Multi-pass membrane protein</topology>
    </subcellularLocation>
</comment>
<dbReference type="InterPro" id="IPR050681">
    <property type="entry name" value="CDF/SLC30A"/>
</dbReference>
<comment type="similarity">
    <text evidence="2">Belongs to the cation diffusion facilitator (CDF) transporter (TC 2.A.4) family. SLC30A subfamily.</text>
</comment>
<dbReference type="AlphaFoldDB" id="A0A1M4S503"/>
<dbReference type="PANTHER" id="PTHR11562">
    <property type="entry name" value="CATION EFFLUX PROTEIN/ ZINC TRANSPORTER"/>
    <property type="match status" value="1"/>
</dbReference>
<dbReference type="PANTHER" id="PTHR11562:SF17">
    <property type="entry name" value="RE54080P-RELATED"/>
    <property type="match status" value="1"/>
</dbReference>
<dbReference type="GO" id="GO:0005886">
    <property type="term" value="C:plasma membrane"/>
    <property type="evidence" value="ECO:0007669"/>
    <property type="project" value="TreeGrafter"/>
</dbReference>
<evidence type="ECO:0000313" key="12">
    <source>
        <dbReference type="Proteomes" id="UP000184295"/>
    </source>
</evidence>
<feature type="transmembrane region" description="Helical" evidence="8">
    <location>
        <begin position="108"/>
        <end position="127"/>
    </location>
</feature>
<dbReference type="InterPro" id="IPR027470">
    <property type="entry name" value="Cation_efflux_CTD"/>
</dbReference>
<feature type="transmembrane region" description="Helical" evidence="8">
    <location>
        <begin position="73"/>
        <end position="96"/>
    </location>
</feature>
<sequence>MGKKLLNYALGLNIALVVGLFFAAYFAHSFVIAASAVHQLVDTAGIAITIVALKLSVRPPTKRHSFGLVRAEVLAALTNSVLLGIITLAVLASSVIAMFSDLHPNGEIVSVTGLAGLGVNLLSLYLLSHRPDTPMSVKSTALHLLADSISWMVAVVTGVVVSLTHLSIFDPIGSVVVSLYVLVSTWKLITRTLNILLEASPENSISEEMSETLLANPYVSSVHHLHTWNLSSLERAVSAHVVLENISSLHQAELVVFELKELLRDQHDITHATLEVECHPCPSTEHETELGAWHIH</sequence>
<dbReference type="Pfam" id="PF16916">
    <property type="entry name" value="ZT_dimer"/>
    <property type="match status" value="1"/>
</dbReference>
<dbReference type="STRING" id="1121881.SAMN02745225_00049"/>
<evidence type="ECO:0000256" key="5">
    <source>
        <dbReference type="ARBA" id="ARBA00022989"/>
    </source>
</evidence>
<feature type="transmembrane region" description="Helical" evidence="8">
    <location>
        <begin position="5"/>
        <end position="26"/>
    </location>
</feature>
<keyword evidence="3" id="KW-0813">Transport</keyword>
<dbReference type="SUPFAM" id="SSF161111">
    <property type="entry name" value="Cation efflux protein transmembrane domain-like"/>
    <property type="match status" value="1"/>
</dbReference>
<dbReference type="Pfam" id="PF01545">
    <property type="entry name" value="Cation_efflux"/>
    <property type="match status" value="1"/>
</dbReference>
<evidence type="ECO:0000256" key="7">
    <source>
        <dbReference type="ARBA" id="ARBA00023136"/>
    </source>
</evidence>
<keyword evidence="12" id="KW-1185">Reference proteome</keyword>
<feature type="domain" description="Cation efflux protein transmembrane" evidence="9">
    <location>
        <begin position="8"/>
        <end position="197"/>
    </location>
</feature>
<feature type="transmembrane region" description="Helical" evidence="8">
    <location>
        <begin position="148"/>
        <end position="166"/>
    </location>
</feature>
<evidence type="ECO:0000256" key="2">
    <source>
        <dbReference type="ARBA" id="ARBA00008873"/>
    </source>
</evidence>
<feature type="transmembrane region" description="Helical" evidence="8">
    <location>
        <begin position="172"/>
        <end position="189"/>
    </location>
</feature>
<keyword evidence="5 8" id="KW-1133">Transmembrane helix</keyword>
<dbReference type="SUPFAM" id="SSF160240">
    <property type="entry name" value="Cation efflux protein cytoplasmic domain-like"/>
    <property type="match status" value="1"/>
</dbReference>
<keyword evidence="4 8" id="KW-0812">Transmembrane</keyword>
<evidence type="ECO:0000313" key="11">
    <source>
        <dbReference type="EMBL" id="SHE27283.1"/>
    </source>
</evidence>
<dbReference type="Gene3D" id="3.30.70.1350">
    <property type="entry name" value="Cation efflux protein, cytoplasmic domain"/>
    <property type="match status" value="1"/>
</dbReference>
<dbReference type="InterPro" id="IPR027469">
    <property type="entry name" value="Cation_efflux_TMD_sf"/>
</dbReference>
<dbReference type="GO" id="GO:0005385">
    <property type="term" value="F:zinc ion transmembrane transporter activity"/>
    <property type="evidence" value="ECO:0007669"/>
    <property type="project" value="TreeGrafter"/>
</dbReference>
<keyword evidence="7 8" id="KW-0472">Membrane</keyword>
<organism evidence="11 12">
    <name type="scientific">Ferrithrix thermotolerans DSM 19514</name>
    <dbReference type="NCBI Taxonomy" id="1121881"/>
    <lineage>
        <taxon>Bacteria</taxon>
        <taxon>Bacillati</taxon>
        <taxon>Actinomycetota</taxon>
        <taxon>Acidimicrobiia</taxon>
        <taxon>Acidimicrobiales</taxon>
        <taxon>Acidimicrobiaceae</taxon>
        <taxon>Ferrithrix</taxon>
    </lineage>
</organism>
<dbReference type="InterPro" id="IPR002524">
    <property type="entry name" value="Cation_efflux"/>
</dbReference>
<gene>
    <name evidence="11" type="ORF">SAMN02745225_00049</name>
</gene>
<dbReference type="Gene3D" id="1.20.1510.10">
    <property type="entry name" value="Cation efflux protein transmembrane domain"/>
    <property type="match status" value="1"/>
</dbReference>
<dbReference type="InterPro" id="IPR058533">
    <property type="entry name" value="Cation_efflux_TM"/>
</dbReference>
<evidence type="ECO:0000256" key="8">
    <source>
        <dbReference type="SAM" id="Phobius"/>
    </source>
</evidence>
<dbReference type="EMBL" id="FQUL01000001">
    <property type="protein sequence ID" value="SHE27283.1"/>
    <property type="molecule type" value="Genomic_DNA"/>
</dbReference>
<evidence type="ECO:0000256" key="4">
    <source>
        <dbReference type="ARBA" id="ARBA00022692"/>
    </source>
</evidence>
<evidence type="ECO:0000256" key="3">
    <source>
        <dbReference type="ARBA" id="ARBA00022448"/>
    </source>
</evidence>
<reference evidence="12" key="1">
    <citation type="submission" date="2016-11" db="EMBL/GenBank/DDBJ databases">
        <authorList>
            <person name="Varghese N."/>
            <person name="Submissions S."/>
        </authorList>
    </citation>
    <scope>NUCLEOTIDE SEQUENCE [LARGE SCALE GENOMIC DNA]</scope>
    <source>
        <strain evidence="12">DSM 19514</strain>
    </source>
</reference>
<feature type="transmembrane region" description="Helical" evidence="8">
    <location>
        <begin position="32"/>
        <end position="53"/>
    </location>
</feature>
<evidence type="ECO:0000256" key="6">
    <source>
        <dbReference type="ARBA" id="ARBA00023065"/>
    </source>
</evidence>
<proteinExistence type="inferred from homology"/>
<evidence type="ECO:0000256" key="1">
    <source>
        <dbReference type="ARBA" id="ARBA00004141"/>
    </source>
</evidence>